<keyword evidence="2" id="KW-0812">Transmembrane</keyword>
<dbReference type="AlphaFoldDB" id="A0AAE4MGS4"/>
<evidence type="ECO:0000313" key="3">
    <source>
        <dbReference type="EMBL" id="MDV0443188.1"/>
    </source>
</evidence>
<proteinExistence type="predicted"/>
<sequence length="253" mass="27798">MSQDPNTEADPKKVQELQKEVERLNREKAEAQAQAEAEAHAAAAAADEKAATEMRMKQELESQKIAADAKMQSELEAQRLAAKESELKQKEKQAVNKSRKRKIIGGIILLIILVLIVLAASASVQVQPGQATSYPYITTYGVWFPIGQPVDISGHTLIALADGNEMMFSADGSVTKLVRNQPITIGEQSARLTTLFGKVPLMTINYKVILEYQGNTPDNQAYFKMLIQSDKSIPEFAVKFLLPKNVIAQPMAS</sequence>
<feature type="region of interest" description="Disordered" evidence="1">
    <location>
        <begin position="25"/>
        <end position="57"/>
    </location>
</feature>
<feature type="compositionally biased region" description="Basic and acidic residues" evidence="1">
    <location>
        <begin position="46"/>
        <end position="57"/>
    </location>
</feature>
<keyword evidence="4" id="KW-1185">Reference proteome</keyword>
<dbReference type="RefSeq" id="WP_338095720.1">
    <property type="nucleotide sequence ID" value="NZ_JAWDKB010000002.1"/>
</dbReference>
<evidence type="ECO:0000313" key="4">
    <source>
        <dbReference type="Proteomes" id="UP001283212"/>
    </source>
</evidence>
<feature type="compositionally biased region" description="Low complexity" evidence="1">
    <location>
        <begin position="31"/>
        <end position="45"/>
    </location>
</feature>
<protein>
    <submittedName>
        <fullName evidence="3">Uncharacterized protein</fullName>
    </submittedName>
</protein>
<gene>
    <name evidence="3" type="ORF">McpCs1_05560</name>
</gene>
<evidence type="ECO:0000256" key="2">
    <source>
        <dbReference type="SAM" id="Phobius"/>
    </source>
</evidence>
<reference evidence="3 4" key="1">
    <citation type="submission" date="2023-06" db="EMBL/GenBank/DDBJ databases">
        <title>Genome sequence of Methancorpusculaceae sp. Cs1.</title>
        <authorList>
            <person name="Protasov E."/>
            <person name="Platt K."/>
            <person name="Poehlein A."/>
            <person name="Daniel R."/>
            <person name="Brune A."/>
        </authorList>
    </citation>
    <scope>NUCLEOTIDE SEQUENCE [LARGE SCALE GENOMIC DNA]</scope>
    <source>
        <strain evidence="3 4">Cs1</strain>
    </source>
</reference>
<feature type="transmembrane region" description="Helical" evidence="2">
    <location>
        <begin position="103"/>
        <end position="124"/>
    </location>
</feature>
<keyword evidence="2" id="KW-0472">Membrane</keyword>
<dbReference type="Proteomes" id="UP001283212">
    <property type="component" value="Unassembled WGS sequence"/>
</dbReference>
<name>A0AAE4MGS4_9EURY</name>
<dbReference type="EMBL" id="JAWDKB010000002">
    <property type="protein sequence ID" value="MDV0443188.1"/>
    <property type="molecule type" value="Genomic_DNA"/>
</dbReference>
<evidence type="ECO:0000256" key="1">
    <source>
        <dbReference type="SAM" id="MobiDB-lite"/>
    </source>
</evidence>
<comment type="caution">
    <text evidence="3">The sequence shown here is derived from an EMBL/GenBank/DDBJ whole genome shotgun (WGS) entry which is preliminary data.</text>
</comment>
<organism evidence="3 4">
    <name type="scientific">Methanorbis rubei</name>
    <dbReference type="NCBI Taxonomy" id="3028300"/>
    <lineage>
        <taxon>Archaea</taxon>
        <taxon>Methanobacteriati</taxon>
        <taxon>Methanobacteriota</taxon>
        <taxon>Stenosarchaea group</taxon>
        <taxon>Methanomicrobia</taxon>
        <taxon>Methanomicrobiales</taxon>
        <taxon>Methanocorpusculaceae</taxon>
        <taxon>Methanorbis</taxon>
    </lineage>
</organism>
<keyword evidence="2" id="KW-1133">Transmembrane helix</keyword>
<accession>A0AAE4MGS4</accession>